<proteinExistence type="predicted"/>
<protein>
    <submittedName>
        <fullName evidence="1">Uncharacterized protein</fullName>
    </submittedName>
</protein>
<gene>
    <name evidence="1" type="ORF">LVIROSA_LOCUS29835</name>
</gene>
<dbReference type="EMBL" id="CAKMRJ010005523">
    <property type="protein sequence ID" value="CAH1443961.1"/>
    <property type="molecule type" value="Genomic_DNA"/>
</dbReference>
<organism evidence="1 2">
    <name type="scientific">Lactuca virosa</name>
    <dbReference type="NCBI Taxonomy" id="75947"/>
    <lineage>
        <taxon>Eukaryota</taxon>
        <taxon>Viridiplantae</taxon>
        <taxon>Streptophyta</taxon>
        <taxon>Embryophyta</taxon>
        <taxon>Tracheophyta</taxon>
        <taxon>Spermatophyta</taxon>
        <taxon>Magnoliopsida</taxon>
        <taxon>eudicotyledons</taxon>
        <taxon>Gunneridae</taxon>
        <taxon>Pentapetalae</taxon>
        <taxon>asterids</taxon>
        <taxon>campanulids</taxon>
        <taxon>Asterales</taxon>
        <taxon>Asteraceae</taxon>
        <taxon>Cichorioideae</taxon>
        <taxon>Cichorieae</taxon>
        <taxon>Lactucinae</taxon>
        <taxon>Lactuca</taxon>
    </lineage>
</organism>
<dbReference type="Proteomes" id="UP001157418">
    <property type="component" value="Unassembled WGS sequence"/>
</dbReference>
<accession>A0AAU9P1X8</accession>
<sequence>MTNGRAERRRLRAPLTTTGIATVLGGRRHTPAATSLAGKESHTCPDVGLLLPRFTSGDLWWHWTGDRGNNKFVEVASVVHGLNSGGATPEVEEGGDAGDGRYKVVESW</sequence>
<reference evidence="1 2" key="1">
    <citation type="submission" date="2022-01" db="EMBL/GenBank/DDBJ databases">
        <authorList>
            <person name="Xiong W."/>
            <person name="Schranz E."/>
        </authorList>
    </citation>
    <scope>NUCLEOTIDE SEQUENCE [LARGE SCALE GENOMIC DNA]</scope>
</reference>
<keyword evidence="2" id="KW-1185">Reference proteome</keyword>
<name>A0AAU9P1X8_9ASTR</name>
<evidence type="ECO:0000313" key="2">
    <source>
        <dbReference type="Proteomes" id="UP001157418"/>
    </source>
</evidence>
<evidence type="ECO:0000313" key="1">
    <source>
        <dbReference type="EMBL" id="CAH1443961.1"/>
    </source>
</evidence>
<dbReference type="AlphaFoldDB" id="A0AAU9P1X8"/>
<comment type="caution">
    <text evidence="1">The sequence shown here is derived from an EMBL/GenBank/DDBJ whole genome shotgun (WGS) entry which is preliminary data.</text>
</comment>